<comment type="caution">
    <text evidence="1">The sequence shown here is derived from an EMBL/GenBank/DDBJ whole genome shotgun (WGS) entry which is preliminary data.</text>
</comment>
<keyword evidence="2" id="KW-1185">Reference proteome</keyword>
<protein>
    <submittedName>
        <fullName evidence="1">Uncharacterized protein</fullName>
    </submittedName>
</protein>
<evidence type="ECO:0000313" key="1">
    <source>
        <dbReference type="EMBL" id="RNA29182.1"/>
    </source>
</evidence>
<gene>
    <name evidence="1" type="ORF">BpHYR1_037524</name>
</gene>
<organism evidence="1 2">
    <name type="scientific">Brachionus plicatilis</name>
    <name type="common">Marine rotifer</name>
    <name type="synonym">Brachionus muelleri</name>
    <dbReference type="NCBI Taxonomy" id="10195"/>
    <lineage>
        <taxon>Eukaryota</taxon>
        <taxon>Metazoa</taxon>
        <taxon>Spiralia</taxon>
        <taxon>Gnathifera</taxon>
        <taxon>Rotifera</taxon>
        <taxon>Eurotatoria</taxon>
        <taxon>Monogononta</taxon>
        <taxon>Pseudotrocha</taxon>
        <taxon>Ploima</taxon>
        <taxon>Brachionidae</taxon>
        <taxon>Brachionus</taxon>
    </lineage>
</organism>
<proteinExistence type="predicted"/>
<dbReference type="EMBL" id="REGN01002266">
    <property type="protein sequence ID" value="RNA29182.1"/>
    <property type="molecule type" value="Genomic_DNA"/>
</dbReference>
<dbReference type="Proteomes" id="UP000276133">
    <property type="component" value="Unassembled WGS sequence"/>
</dbReference>
<name>A0A3M7S0B4_BRAPC</name>
<evidence type="ECO:0000313" key="2">
    <source>
        <dbReference type="Proteomes" id="UP000276133"/>
    </source>
</evidence>
<accession>A0A3M7S0B4</accession>
<reference evidence="1 2" key="1">
    <citation type="journal article" date="2018" name="Sci. Rep.">
        <title>Genomic signatures of local adaptation to the degree of environmental predictability in rotifers.</title>
        <authorList>
            <person name="Franch-Gras L."/>
            <person name="Hahn C."/>
            <person name="Garcia-Roger E.M."/>
            <person name="Carmona M.J."/>
            <person name="Serra M."/>
            <person name="Gomez A."/>
        </authorList>
    </citation>
    <scope>NUCLEOTIDE SEQUENCE [LARGE SCALE GENOMIC DNA]</scope>
    <source>
        <strain evidence="1">HYR1</strain>
    </source>
</reference>
<sequence>MIESMPKRVAECIKAKAARLSRNKPCIKKFKCSKFSIHTVLLPKVVHNSGYKKILLSFAGNILLTVIPCWGTRALIPKVICEVHAQTLTPSMFDALHVQLLVLTCDTNKKTKATL</sequence>
<dbReference type="AlphaFoldDB" id="A0A3M7S0B4"/>